<dbReference type="Pfam" id="PF14706">
    <property type="entry name" value="Tnp_DNA_bind"/>
    <property type="match status" value="1"/>
</dbReference>
<name>A0A9E3LRN2_9NOST</name>
<dbReference type="Pfam" id="PF02281">
    <property type="entry name" value="Dimer_Tnp_Tn5"/>
    <property type="match status" value="1"/>
</dbReference>
<dbReference type="InterPro" id="IPR047768">
    <property type="entry name" value="Tn5p-like"/>
</dbReference>
<evidence type="ECO:0000259" key="1">
    <source>
        <dbReference type="Pfam" id="PF02281"/>
    </source>
</evidence>
<evidence type="ECO:0000313" key="3">
    <source>
        <dbReference type="EMBL" id="MBW4430944.1"/>
    </source>
</evidence>
<dbReference type="PANTHER" id="PTHR37319">
    <property type="entry name" value="TRANSPOSASE"/>
    <property type="match status" value="1"/>
</dbReference>
<dbReference type="Gene3D" id="3.90.350.10">
    <property type="entry name" value="Transposase Inhibitor Protein From Tn5, Chain A, domain 1"/>
    <property type="match status" value="2"/>
</dbReference>
<dbReference type="InterPro" id="IPR014735">
    <property type="entry name" value="Transposase_Tn5-like_N"/>
</dbReference>
<dbReference type="EMBL" id="JAHHHW010000042">
    <property type="protein sequence ID" value="MBW4430944.1"/>
    <property type="molecule type" value="Genomic_DNA"/>
</dbReference>
<organism evidence="4 5">
    <name type="scientific">Pelatocladus maniniholoensis HA4357-MV3</name>
    <dbReference type="NCBI Taxonomy" id="1117104"/>
    <lineage>
        <taxon>Bacteria</taxon>
        <taxon>Bacillati</taxon>
        <taxon>Cyanobacteriota</taxon>
        <taxon>Cyanophyceae</taxon>
        <taxon>Nostocales</taxon>
        <taxon>Nostocaceae</taxon>
        <taxon>Pelatocladus</taxon>
    </lineage>
</organism>
<proteinExistence type="predicted"/>
<dbReference type="InterPro" id="IPR014737">
    <property type="entry name" value="Transposase_Tn5-like_C"/>
</dbReference>
<dbReference type="PANTHER" id="PTHR37319:SF1">
    <property type="entry name" value="TRANSPOSASE TN5 DIMERISATION DOMAIN-CONTAINING PROTEIN"/>
    <property type="match status" value="1"/>
</dbReference>
<reference evidence="4" key="1">
    <citation type="submission" date="2021-05" db="EMBL/GenBank/DDBJ databases">
        <authorList>
            <person name="Pietrasiak N."/>
            <person name="Ward R."/>
            <person name="Stajich J.E."/>
            <person name="Kurbessoian T."/>
        </authorList>
    </citation>
    <scope>NUCLEOTIDE SEQUENCE</scope>
    <source>
        <strain evidence="4">HA4357-MV3</strain>
    </source>
</reference>
<feature type="domain" description="Transposase Tn5-like N-terminal" evidence="2">
    <location>
        <begin position="1"/>
        <end position="59"/>
    </location>
</feature>
<evidence type="ECO:0000313" key="5">
    <source>
        <dbReference type="Proteomes" id="UP000813215"/>
    </source>
</evidence>
<gene>
    <name evidence="3" type="ORF">KME28_04200</name>
    <name evidence="4" type="ORF">KME28_04215</name>
</gene>
<dbReference type="NCBIfam" id="NF033590">
    <property type="entry name" value="transpos_IS4_3"/>
    <property type="match status" value="1"/>
</dbReference>
<dbReference type="AlphaFoldDB" id="A0A9E3LRN2"/>
<reference evidence="4" key="2">
    <citation type="journal article" date="2022" name="Microbiol. Resour. Announc.">
        <title>Metagenome Sequencing to Explore Phylogenomics of Terrestrial Cyanobacteria.</title>
        <authorList>
            <person name="Ward R.D."/>
            <person name="Stajich J.E."/>
            <person name="Johansen J.R."/>
            <person name="Huntemann M."/>
            <person name="Clum A."/>
            <person name="Foster B."/>
            <person name="Foster B."/>
            <person name="Roux S."/>
            <person name="Palaniappan K."/>
            <person name="Varghese N."/>
            <person name="Mukherjee S."/>
            <person name="Reddy T.B.K."/>
            <person name="Daum C."/>
            <person name="Copeland A."/>
            <person name="Chen I.A."/>
            <person name="Ivanova N.N."/>
            <person name="Kyrpides N.C."/>
            <person name="Shapiro N."/>
            <person name="Eloe-Fadrosh E.A."/>
            <person name="Pietrasiak N."/>
        </authorList>
    </citation>
    <scope>NUCLEOTIDE SEQUENCE</scope>
    <source>
        <strain evidence="4">HA4357-MV3</strain>
    </source>
</reference>
<dbReference type="Gene3D" id="1.10.246.40">
    <property type="entry name" value="Tn5 transposase, domain 1"/>
    <property type="match status" value="1"/>
</dbReference>
<dbReference type="Gene3D" id="1.10.740.10">
    <property type="entry name" value="Transferase Inhibitor Protein From Tn5, Chain"/>
    <property type="match status" value="1"/>
</dbReference>
<dbReference type="InterPro" id="IPR038215">
    <property type="entry name" value="TN5-like_N_sf"/>
</dbReference>
<dbReference type="Proteomes" id="UP000813215">
    <property type="component" value="Unassembled WGS sequence"/>
</dbReference>
<dbReference type="InterPro" id="IPR012337">
    <property type="entry name" value="RNaseH-like_sf"/>
</dbReference>
<comment type="caution">
    <text evidence="4">The sequence shown here is derived from an EMBL/GenBank/DDBJ whole genome shotgun (WGS) entry which is preliminary data.</text>
</comment>
<dbReference type="SUPFAM" id="SSF53098">
    <property type="entry name" value="Ribonuclease H-like"/>
    <property type="match status" value="2"/>
</dbReference>
<dbReference type="InterPro" id="IPR003201">
    <property type="entry name" value="Transposase_Tn5"/>
</dbReference>
<dbReference type="EMBL" id="JAHHHW010000042">
    <property type="protein sequence ID" value="MBW4430947.1"/>
    <property type="molecule type" value="Genomic_DNA"/>
</dbReference>
<accession>A0A9E3LRN2</accession>
<evidence type="ECO:0000259" key="2">
    <source>
        <dbReference type="Pfam" id="PF14706"/>
    </source>
</evidence>
<dbReference type="InterPro" id="IPR054836">
    <property type="entry name" value="Tn5_transposase"/>
</dbReference>
<sequence length="498" mass="56696">MSWAAEELKGVDLGDKRRNQRLITIVEDLSAQPNESVTQASRDAAAVQGVYEFWANPRIKAEAIISSHAKSTVERIKEHRTILAIQDTTELDFSDHKSKRGMGPLSNPEAKGLKVHTVLAASTEGVPLGVLHQKVWSREKTRSNASKQKRQAIENKESIRWLEGLDLTQGLMPALTTVITVADREADIWDLQKIKCPALSNIFRLNPRTGGRCAPRRNARAGHFIIWKCLYQLFALARQRNSEFLIRAAQNRNTKSNAFCDEVVPLFEAIRTTPVLGKLTLELQRTPRRAARSATLSVRVTKLWLQPPASLQSQSTQAIEVHVIEACEENPPEGEKAISWLLLTTIEVKNFELACQCLEWYSYRWLIERYHYCLKSGCRIEQLQLEDGERIKRALATYAIVAWRLLWLTYEARRNPERTVEGILETHEWQALYCKIHKTNKPPSEAPSLGECVRWIARLGGFLGRKSDGDPGIQTLWRGFQRLNDIAGIWQLLYQGDF</sequence>
<feature type="domain" description="Transposase Tn5 dimerisation" evidence="1">
    <location>
        <begin position="400"/>
        <end position="483"/>
    </location>
</feature>
<evidence type="ECO:0000313" key="4">
    <source>
        <dbReference type="EMBL" id="MBW4430947.1"/>
    </source>
</evidence>
<protein>
    <submittedName>
        <fullName evidence="4">IS4 family transposase</fullName>
    </submittedName>
</protein>